<dbReference type="PANTHER" id="PTHR11467:SF131">
    <property type="entry name" value="HISTONE H1"/>
    <property type="match status" value="1"/>
</dbReference>
<sequence length="264" mass="29292">MSTEEPIVVTTAIEPTYGDAPSPPTVIHSKAKKSLAVRKHPPILQMVRDAIVTLKERNGSSRYAIQKFIEEKHKDLPANFKKMLLNHLEKLVASDKLVRFKASYKLPSAAKMVVRNRNKEKREPLKWRNRLYFLAVTKPKKGAAPTKKKPTAPAKTKAVPAKAKPAPKANPAAKAKPAPEAKPAAKAKTAPKAKPWAKVKPVAKVERTSTRWMPRKKARAKVAPKTSGRLVTLEEIIKHFVEPMEEAAGILRGEYNQYSLVGNV</sequence>
<evidence type="ECO:0000256" key="5">
    <source>
        <dbReference type="ARBA" id="ARBA00023242"/>
    </source>
</evidence>
<dbReference type="PANTHER" id="PTHR11467">
    <property type="entry name" value="HISTONE H1"/>
    <property type="match status" value="1"/>
</dbReference>
<dbReference type="GO" id="GO:0031492">
    <property type="term" value="F:nucleosomal DNA binding"/>
    <property type="evidence" value="ECO:0007669"/>
    <property type="project" value="TreeGrafter"/>
</dbReference>
<evidence type="ECO:0000256" key="7">
    <source>
        <dbReference type="SAM" id="MobiDB-lite"/>
    </source>
</evidence>
<dbReference type="InterPro" id="IPR036390">
    <property type="entry name" value="WH_DNA-bd_sf"/>
</dbReference>
<comment type="subcellular location">
    <subcellularLocation>
        <location evidence="2">Chromosome</location>
    </subcellularLocation>
    <subcellularLocation>
        <location evidence="1 6">Nucleus</location>
    </subcellularLocation>
</comment>
<organism evidence="9 10">
    <name type="scientific">Artemisia annua</name>
    <name type="common">Sweet wormwood</name>
    <dbReference type="NCBI Taxonomy" id="35608"/>
    <lineage>
        <taxon>Eukaryota</taxon>
        <taxon>Viridiplantae</taxon>
        <taxon>Streptophyta</taxon>
        <taxon>Embryophyta</taxon>
        <taxon>Tracheophyta</taxon>
        <taxon>Spermatophyta</taxon>
        <taxon>Magnoliopsida</taxon>
        <taxon>eudicotyledons</taxon>
        <taxon>Gunneridae</taxon>
        <taxon>Pentapetalae</taxon>
        <taxon>asterids</taxon>
        <taxon>campanulids</taxon>
        <taxon>Asterales</taxon>
        <taxon>Asteraceae</taxon>
        <taxon>Asteroideae</taxon>
        <taxon>Anthemideae</taxon>
        <taxon>Artemisiinae</taxon>
        <taxon>Artemisia</taxon>
    </lineage>
</organism>
<dbReference type="Gene3D" id="1.10.10.10">
    <property type="entry name" value="Winged helix-like DNA-binding domain superfamily/Winged helix DNA-binding domain"/>
    <property type="match status" value="1"/>
</dbReference>
<evidence type="ECO:0000256" key="1">
    <source>
        <dbReference type="ARBA" id="ARBA00004123"/>
    </source>
</evidence>
<feature type="compositionally biased region" description="Basic residues" evidence="7">
    <location>
        <begin position="139"/>
        <end position="150"/>
    </location>
</feature>
<protein>
    <submittedName>
        <fullName evidence="9">Histone H1</fullName>
    </submittedName>
</protein>
<keyword evidence="4 6" id="KW-0238">DNA-binding</keyword>
<dbReference type="GO" id="GO:0030261">
    <property type="term" value="P:chromosome condensation"/>
    <property type="evidence" value="ECO:0007669"/>
    <property type="project" value="TreeGrafter"/>
</dbReference>
<evidence type="ECO:0000256" key="3">
    <source>
        <dbReference type="ARBA" id="ARBA00022454"/>
    </source>
</evidence>
<dbReference type="PRINTS" id="PR00624">
    <property type="entry name" value="HISTONEH5"/>
</dbReference>
<feature type="compositionally biased region" description="Low complexity" evidence="7">
    <location>
        <begin position="151"/>
        <end position="188"/>
    </location>
</feature>
<dbReference type="Pfam" id="PF00538">
    <property type="entry name" value="Linker_histone"/>
    <property type="match status" value="1"/>
</dbReference>
<feature type="domain" description="H15" evidence="8">
    <location>
        <begin position="39"/>
        <end position="108"/>
    </location>
</feature>
<comment type="caution">
    <text evidence="9">The sequence shown here is derived from an EMBL/GenBank/DDBJ whole genome shotgun (WGS) entry which is preliminary data.</text>
</comment>
<dbReference type="GO" id="GO:0000786">
    <property type="term" value="C:nucleosome"/>
    <property type="evidence" value="ECO:0007669"/>
    <property type="project" value="InterPro"/>
</dbReference>
<dbReference type="OrthoDB" id="1110759at2759"/>
<keyword evidence="5 6" id="KW-0539">Nucleus</keyword>
<evidence type="ECO:0000313" key="9">
    <source>
        <dbReference type="EMBL" id="PWA52140.1"/>
    </source>
</evidence>
<dbReference type="GO" id="GO:0030527">
    <property type="term" value="F:structural constituent of chromatin"/>
    <property type="evidence" value="ECO:0007669"/>
    <property type="project" value="InterPro"/>
</dbReference>
<dbReference type="Proteomes" id="UP000245207">
    <property type="component" value="Unassembled WGS sequence"/>
</dbReference>
<dbReference type="GO" id="GO:0045910">
    <property type="term" value="P:negative regulation of DNA recombination"/>
    <property type="evidence" value="ECO:0007669"/>
    <property type="project" value="TreeGrafter"/>
</dbReference>
<dbReference type="GO" id="GO:0005634">
    <property type="term" value="C:nucleus"/>
    <property type="evidence" value="ECO:0007669"/>
    <property type="project" value="UniProtKB-SubCell"/>
</dbReference>
<dbReference type="EMBL" id="PKPP01007900">
    <property type="protein sequence ID" value="PWA52140.1"/>
    <property type="molecule type" value="Genomic_DNA"/>
</dbReference>
<dbReference type="CDD" id="cd00073">
    <property type="entry name" value="H15"/>
    <property type="match status" value="1"/>
</dbReference>
<dbReference type="PROSITE" id="PS51504">
    <property type="entry name" value="H15"/>
    <property type="match status" value="1"/>
</dbReference>
<proteinExistence type="inferred from homology"/>
<evidence type="ECO:0000313" key="10">
    <source>
        <dbReference type="Proteomes" id="UP000245207"/>
    </source>
</evidence>
<dbReference type="InterPro" id="IPR036388">
    <property type="entry name" value="WH-like_DNA-bd_sf"/>
</dbReference>
<dbReference type="InterPro" id="IPR005819">
    <property type="entry name" value="H1/H5"/>
</dbReference>
<dbReference type="SMART" id="SM00526">
    <property type="entry name" value="H15"/>
    <property type="match status" value="1"/>
</dbReference>
<comment type="similarity">
    <text evidence="6">Belongs to the histone H1/H5 family.</text>
</comment>
<dbReference type="AlphaFoldDB" id="A0A2U1LT21"/>
<dbReference type="SUPFAM" id="SSF46785">
    <property type="entry name" value="Winged helix' DNA-binding domain"/>
    <property type="match status" value="1"/>
</dbReference>
<keyword evidence="10" id="KW-1185">Reference proteome</keyword>
<evidence type="ECO:0000256" key="2">
    <source>
        <dbReference type="ARBA" id="ARBA00004286"/>
    </source>
</evidence>
<accession>A0A2U1LT21</accession>
<feature type="region of interest" description="Disordered" evidence="7">
    <location>
        <begin position="139"/>
        <end position="217"/>
    </location>
</feature>
<name>A0A2U1LT21_ARTAN</name>
<reference evidence="9 10" key="1">
    <citation type="journal article" date="2018" name="Mol. Plant">
        <title>The genome of Artemisia annua provides insight into the evolution of Asteraceae family and artemisinin biosynthesis.</title>
        <authorList>
            <person name="Shen Q."/>
            <person name="Zhang L."/>
            <person name="Liao Z."/>
            <person name="Wang S."/>
            <person name="Yan T."/>
            <person name="Shi P."/>
            <person name="Liu M."/>
            <person name="Fu X."/>
            <person name="Pan Q."/>
            <person name="Wang Y."/>
            <person name="Lv Z."/>
            <person name="Lu X."/>
            <person name="Zhang F."/>
            <person name="Jiang W."/>
            <person name="Ma Y."/>
            <person name="Chen M."/>
            <person name="Hao X."/>
            <person name="Li L."/>
            <person name="Tang Y."/>
            <person name="Lv G."/>
            <person name="Zhou Y."/>
            <person name="Sun X."/>
            <person name="Brodelius P.E."/>
            <person name="Rose J.K.C."/>
            <person name="Tang K."/>
        </authorList>
    </citation>
    <scope>NUCLEOTIDE SEQUENCE [LARGE SCALE GENOMIC DNA]</scope>
    <source>
        <strain evidence="10">cv. Huhao1</strain>
        <tissue evidence="9">Leaf</tissue>
    </source>
</reference>
<evidence type="ECO:0000259" key="8">
    <source>
        <dbReference type="PROSITE" id="PS51504"/>
    </source>
</evidence>
<evidence type="ECO:0000256" key="4">
    <source>
        <dbReference type="ARBA" id="ARBA00023125"/>
    </source>
</evidence>
<keyword evidence="3 6" id="KW-0158">Chromosome</keyword>
<evidence type="ECO:0000256" key="6">
    <source>
        <dbReference type="RuleBase" id="RU003894"/>
    </source>
</evidence>
<dbReference type="InterPro" id="IPR005818">
    <property type="entry name" value="Histone_H1/H5_H15"/>
</dbReference>
<gene>
    <name evidence="9" type="ORF">CTI12_AA456890</name>
</gene>
<dbReference type="GO" id="GO:0006334">
    <property type="term" value="P:nucleosome assembly"/>
    <property type="evidence" value="ECO:0007669"/>
    <property type="project" value="InterPro"/>
</dbReference>
<dbReference type="GO" id="GO:0003690">
    <property type="term" value="F:double-stranded DNA binding"/>
    <property type="evidence" value="ECO:0007669"/>
    <property type="project" value="TreeGrafter"/>
</dbReference>